<gene>
    <name evidence="3" type="ORF">FKR81_25550</name>
</gene>
<dbReference type="InterPro" id="IPR029058">
    <property type="entry name" value="AB_hydrolase_fold"/>
</dbReference>
<evidence type="ECO:0000256" key="1">
    <source>
        <dbReference type="ARBA" id="ARBA00022801"/>
    </source>
</evidence>
<dbReference type="Gene3D" id="3.40.50.1820">
    <property type="entry name" value="alpha/beta hydrolase"/>
    <property type="match status" value="1"/>
</dbReference>
<sequence length="326" mass="35077">MTRMLAAGRDDRASTVGAVVTLLVALLLAPPASATALACEDMDVAGTRSELCTSGSPTVLVLVPGAGYNSTYWDFPYQPEKYSFQRAMNRSGFATVTFDRLGTGRSSVPLGVTVTSTRQAAVLHEVVQSLRDKGYRRVVLVGHSMGSVDAIFEAGTYHDVDGVVLTGFTHQLDVANVADGFRRHSYPAPLDPKFPGYDPGYLSTRPGHRAEMFYFPGSYDPHVVSLDEQTKDVFSAAEMADGMALGIIAPYSAAITVPVLVVAGGEDTLFCGNGCTSQEALFSLERPYFVSSPDVRLHLRRGVGHNLNLHLDAEQVQAVVRDWLNG</sequence>
<dbReference type="SUPFAM" id="SSF53474">
    <property type="entry name" value="alpha/beta-Hydrolases"/>
    <property type="match status" value="1"/>
</dbReference>
<name>A0A563EPH4_9PSEU</name>
<dbReference type="EMBL" id="VOBR01000017">
    <property type="protein sequence ID" value="TWP49044.1"/>
    <property type="molecule type" value="Genomic_DNA"/>
</dbReference>
<organism evidence="3 4">
    <name type="scientific">Lentzea tibetensis</name>
    <dbReference type="NCBI Taxonomy" id="2591470"/>
    <lineage>
        <taxon>Bacteria</taxon>
        <taxon>Bacillati</taxon>
        <taxon>Actinomycetota</taxon>
        <taxon>Actinomycetes</taxon>
        <taxon>Pseudonocardiales</taxon>
        <taxon>Pseudonocardiaceae</taxon>
        <taxon>Lentzea</taxon>
    </lineage>
</organism>
<dbReference type="Pfam" id="PF12697">
    <property type="entry name" value="Abhydrolase_6"/>
    <property type="match status" value="1"/>
</dbReference>
<dbReference type="PANTHER" id="PTHR43798:SF31">
    <property type="entry name" value="AB HYDROLASE SUPERFAMILY PROTEIN YCLE"/>
    <property type="match status" value="1"/>
</dbReference>
<reference evidence="3 4" key="1">
    <citation type="submission" date="2019-07" db="EMBL/GenBank/DDBJ databases">
        <title>Lentzea xizangensis sp. nov., isolated from Qinghai-Tibetan Plateau Soils.</title>
        <authorList>
            <person name="Huang J."/>
        </authorList>
    </citation>
    <scope>NUCLEOTIDE SEQUENCE [LARGE SCALE GENOMIC DNA]</scope>
    <source>
        <strain evidence="3 4">FXJ1.1311</strain>
    </source>
</reference>
<keyword evidence="4" id="KW-1185">Reference proteome</keyword>
<dbReference type="GO" id="GO:0016020">
    <property type="term" value="C:membrane"/>
    <property type="evidence" value="ECO:0007669"/>
    <property type="project" value="TreeGrafter"/>
</dbReference>
<comment type="caution">
    <text evidence="3">The sequence shown here is derived from an EMBL/GenBank/DDBJ whole genome shotgun (WGS) entry which is preliminary data.</text>
</comment>
<accession>A0A563EPH4</accession>
<dbReference type="OrthoDB" id="5524362at2"/>
<evidence type="ECO:0000313" key="4">
    <source>
        <dbReference type="Proteomes" id="UP000316639"/>
    </source>
</evidence>
<dbReference type="GO" id="GO:0016787">
    <property type="term" value="F:hydrolase activity"/>
    <property type="evidence" value="ECO:0007669"/>
    <property type="project" value="UniProtKB-KW"/>
</dbReference>
<evidence type="ECO:0000313" key="3">
    <source>
        <dbReference type="EMBL" id="TWP49044.1"/>
    </source>
</evidence>
<proteinExistence type="predicted"/>
<feature type="domain" description="AB hydrolase-1" evidence="2">
    <location>
        <begin position="60"/>
        <end position="316"/>
    </location>
</feature>
<dbReference type="AlphaFoldDB" id="A0A563EPH4"/>
<keyword evidence="1 3" id="KW-0378">Hydrolase</keyword>
<dbReference type="InterPro" id="IPR000073">
    <property type="entry name" value="AB_hydrolase_1"/>
</dbReference>
<dbReference type="InterPro" id="IPR050266">
    <property type="entry name" value="AB_hydrolase_sf"/>
</dbReference>
<evidence type="ECO:0000259" key="2">
    <source>
        <dbReference type="Pfam" id="PF12697"/>
    </source>
</evidence>
<dbReference type="PANTHER" id="PTHR43798">
    <property type="entry name" value="MONOACYLGLYCEROL LIPASE"/>
    <property type="match status" value="1"/>
</dbReference>
<protein>
    <submittedName>
        <fullName evidence="3">Alpha/beta hydrolase</fullName>
    </submittedName>
</protein>
<dbReference type="Proteomes" id="UP000316639">
    <property type="component" value="Unassembled WGS sequence"/>
</dbReference>